<gene>
    <name evidence="1" type="ORF">ESZ26_06545</name>
    <name evidence="2" type="ORF">ESZ27_04035</name>
</gene>
<dbReference type="RefSeq" id="WP_146798952.1">
    <property type="nucleotide sequence ID" value="NZ_VOLP01000008.1"/>
</dbReference>
<comment type="caution">
    <text evidence="2">The sequence shown here is derived from an EMBL/GenBank/DDBJ whole genome shotgun (WGS) entry which is preliminary data.</text>
</comment>
<evidence type="ECO:0000313" key="1">
    <source>
        <dbReference type="EMBL" id="TWX61048.1"/>
    </source>
</evidence>
<evidence type="ECO:0000313" key="2">
    <source>
        <dbReference type="EMBL" id="TWX70301.1"/>
    </source>
</evidence>
<accession>A0A5C6QNN5</accession>
<dbReference type="Proteomes" id="UP000321525">
    <property type="component" value="Unassembled WGS sequence"/>
</dbReference>
<evidence type="ECO:0000313" key="3">
    <source>
        <dbReference type="Proteomes" id="UP000321525"/>
    </source>
</evidence>
<sequence length="59" mass="6458">MSGCTVCRGAMDGKERRMSECTVCRGAMDGKERRMSGCTVMTAIRHQCLRCISASCTSF</sequence>
<reference evidence="2 4" key="1">
    <citation type="submission" date="2019-07" db="EMBL/GenBank/DDBJ databases">
        <title>Genomes of sea-ice associated Colwellia species.</title>
        <authorList>
            <person name="Bowman J.P."/>
        </authorList>
    </citation>
    <scope>NUCLEOTIDE SEQUENCE [LARGE SCALE GENOMIC DNA]</scope>
    <source>
        <strain evidence="1 3">ACAM 607</strain>
        <strain evidence="2 4">IC036</strain>
    </source>
</reference>
<organism evidence="2 4">
    <name type="scientific">Colwellia hornerae</name>
    <dbReference type="NCBI Taxonomy" id="89402"/>
    <lineage>
        <taxon>Bacteria</taxon>
        <taxon>Pseudomonadati</taxon>
        <taxon>Pseudomonadota</taxon>
        <taxon>Gammaproteobacteria</taxon>
        <taxon>Alteromonadales</taxon>
        <taxon>Colwelliaceae</taxon>
        <taxon>Colwellia</taxon>
    </lineage>
</organism>
<dbReference type="EMBL" id="VOLQ01000005">
    <property type="protein sequence ID" value="TWX70301.1"/>
    <property type="molecule type" value="Genomic_DNA"/>
</dbReference>
<keyword evidence="3" id="KW-1185">Reference proteome</keyword>
<name>A0A5C6QNN5_9GAMM</name>
<dbReference type="Proteomes" id="UP000321917">
    <property type="component" value="Unassembled WGS sequence"/>
</dbReference>
<dbReference type="AlphaFoldDB" id="A0A5C6QNN5"/>
<dbReference type="EMBL" id="VOLR01000007">
    <property type="protein sequence ID" value="TWX61048.1"/>
    <property type="molecule type" value="Genomic_DNA"/>
</dbReference>
<proteinExistence type="predicted"/>
<protein>
    <submittedName>
        <fullName evidence="2">Uncharacterized protein</fullName>
    </submittedName>
</protein>
<evidence type="ECO:0000313" key="4">
    <source>
        <dbReference type="Proteomes" id="UP000321917"/>
    </source>
</evidence>